<dbReference type="InterPro" id="IPR011234">
    <property type="entry name" value="Fumarylacetoacetase-like_C"/>
</dbReference>
<dbReference type="AlphaFoldDB" id="A0A5C8PDL5"/>
<dbReference type="Gene3D" id="3.90.850.10">
    <property type="entry name" value="Fumarylacetoacetase-like, C-terminal domain"/>
    <property type="match status" value="1"/>
</dbReference>
<dbReference type="GO" id="GO:0046872">
    <property type="term" value="F:metal ion binding"/>
    <property type="evidence" value="ECO:0007669"/>
    <property type="project" value="UniProtKB-KW"/>
</dbReference>
<protein>
    <submittedName>
        <fullName evidence="5">Fumarylacetoacetate hydrolase family protein</fullName>
    </submittedName>
</protein>
<comment type="caution">
    <text evidence="5">The sequence shown here is derived from an EMBL/GenBank/DDBJ whole genome shotgun (WGS) entry which is preliminary data.</text>
</comment>
<proteinExistence type="inferred from homology"/>
<evidence type="ECO:0000313" key="5">
    <source>
        <dbReference type="EMBL" id="TXL71896.1"/>
    </source>
</evidence>
<evidence type="ECO:0000256" key="3">
    <source>
        <dbReference type="SAM" id="MobiDB-lite"/>
    </source>
</evidence>
<evidence type="ECO:0000256" key="1">
    <source>
        <dbReference type="ARBA" id="ARBA00010211"/>
    </source>
</evidence>
<keyword evidence="2" id="KW-0479">Metal-binding</keyword>
<dbReference type="RefSeq" id="WP_147850304.1">
    <property type="nucleotide sequence ID" value="NZ_VDUZ01000038.1"/>
</dbReference>
<dbReference type="InterPro" id="IPR051121">
    <property type="entry name" value="FAH"/>
</dbReference>
<dbReference type="PANTHER" id="PTHR42796">
    <property type="entry name" value="FUMARYLACETOACETATE HYDROLASE DOMAIN-CONTAINING PROTEIN 2A-RELATED"/>
    <property type="match status" value="1"/>
</dbReference>
<dbReference type="Proteomes" id="UP000321638">
    <property type="component" value="Unassembled WGS sequence"/>
</dbReference>
<dbReference type="PANTHER" id="PTHR42796:SF4">
    <property type="entry name" value="FUMARYLACETOACETATE HYDROLASE DOMAIN-CONTAINING PROTEIN 2A"/>
    <property type="match status" value="1"/>
</dbReference>
<accession>A0A5C8PDL5</accession>
<keyword evidence="6" id="KW-1185">Reference proteome</keyword>
<dbReference type="SUPFAM" id="SSF56529">
    <property type="entry name" value="FAH"/>
    <property type="match status" value="1"/>
</dbReference>
<dbReference type="GO" id="GO:0016787">
    <property type="term" value="F:hydrolase activity"/>
    <property type="evidence" value="ECO:0007669"/>
    <property type="project" value="UniProtKB-KW"/>
</dbReference>
<name>A0A5C8PDL5_9HYPH</name>
<dbReference type="GO" id="GO:0044281">
    <property type="term" value="P:small molecule metabolic process"/>
    <property type="evidence" value="ECO:0007669"/>
    <property type="project" value="UniProtKB-ARBA"/>
</dbReference>
<dbReference type="Pfam" id="PF01557">
    <property type="entry name" value="FAA_hydrolase"/>
    <property type="match status" value="1"/>
</dbReference>
<evidence type="ECO:0000256" key="2">
    <source>
        <dbReference type="ARBA" id="ARBA00022723"/>
    </source>
</evidence>
<gene>
    <name evidence="5" type="ORF">FHP25_28055</name>
</gene>
<keyword evidence="5" id="KW-0378">Hydrolase</keyword>
<evidence type="ECO:0000313" key="6">
    <source>
        <dbReference type="Proteomes" id="UP000321638"/>
    </source>
</evidence>
<dbReference type="EMBL" id="VDUZ01000038">
    <property type="protein sequence ID" value="TXL71896.1"/>
    <property type="molecule type" value="Genomic_DNA"/>
</dbReference>
<reference evidence="5 6" key="1">
    <citation type="submission" date="2019-06" db="EMBL/GenBank/DDBJ databases">
        <title>New taxonomy in bacterial strain CC-CFT640, isolated from vineyard.</title>
        <authorList>
            <person name="Lin S.-Y."/>
            <person name="Tsai C.-F."/>
            <person name="Young C.-C."/>
        </authorList>
    </citation>
    <scope>NUCLEOTIDE SEQUENCE [LARGE SCALE GENOMIC DNA]</scope>
    <source>
        <strain evidence="5 6">CC-CFT640</strain>
    </source>
</reference>
<dbReference type="InterPro" id="IPR036663">
    <property type="entry name" value="Fumarylacetoacetase_C_sf"/>
</dbReference>
<organism evidence="5 6">
    <name type="scientific">Vineibacter terrae</name>
    <dbReference type="NCBI Taxonomy" id="2586908"/>
    <lineage>
        <taxon>Bacteria</taxon>
        <taxon>Pseudomonadati</taxon>
        <taxon>Pseudomonadota</taxon>
        <taxon>Alphaproteobacteria</taxon>
        <taxon>Hyphomicrobiales</taxon>
        <taxon>Vineibacter</taxon>
    </lineage>
</organism>
<dbReference type="OrthoDB" id="9780293at2"/>
<sequence>MKLAYFDDFVPGVIQGDSVVDVSSEVRDIPHTGPHDLISGLIVRFEQYRARLEDAARRGPGRKLADVRLRPPLPRPVNIDCMAQNYMENGTLREPAPINGFHKSPSAVIGDGDTMVLPDVPATIFEGEAEMAVVIGKRATNVRAADAMSHVFGYVNFIDGSARGLPPAGNVFYQMKSRDSFAPMGPWLVTADEIADPHNLAVRLWVNGEIKQDFNTSDMAYKIPRCIEWVSSIHTLEPGDVLATGTNHRGLSSFQDGDRIELETQGLGRLRINVRDDLKRTWLRETRLDRQNKGQAGPTPQLTGKHAPKAPA</sequence>
<feature type="domain" description="Fumarylacetoacetase-like C-terminal" evidence="4">
    <location>
        <begin position="94"/>
        <end position="274"/>
    </location>
</feature>
<comment type="similarity">
    <text evidence="1">Belongs to the FAH family.</text>
</comment>
<feature type="region of interest" description="Disordered" evidence="3">
    <location>
        <begin position="286"/>
        <end position="312"/>
    </location>
</feature>
<evidence type="ECO:0000259" key="4">
    <source>
        <dbReference type="Pfam" id="PF01557"/>
    </source>
</evidence>